<proteinExistence type="predicted"/>
<evidence type="ECO:0000313" key="4">
    <source>
        <dbReference type="Proteomes" id="UP000290289"/>
    </source>
</evidence>
<name>A0A498J9X6_MALDO</name>
<feature type="compositionally biased region" description="Polar residues" evidence="1">
    <location>
        <begin position="551"/>
        <end position="572"/>
    </location>
</feature>
<dbReference type="InterPro" id="IPR045167">
    <property type="entry name" value="Hobbit"/>
</dbReference>
<sequence>MTTLSWLATRSSSMAFPVGFLCCFILCLPFPAILHVYTCWSSWKEKWWKADESSGKTHLLFHSLISERASPPIAVLDFLSHFLAKNDRTSQNLCRSFFWNNRNDALFFPYSPGSSLFPLHPLDNVSFVSTSLLETQWRSLQFSLQSSLSGSLEKKIFGLWVKEEPRRDMFTKGLDRSALHGVRKSSAPFVPYPILVDPCSIGRLPLFAFLFSPDISASMIRQTRRSRLLSRTRCPMGTTDCSKLSQRSGEICYVAPDYANYEALEKWCGNWLFVIDEKERFFVLHFLLYHLGLCKLFIIGDPFIFKTRGIARALLLVKVLLLVDAKQGAPKDGNSSLERFQVEIYPLKIHLTEAMYRMMWGYLFPEEEQDSQRRQEVWKVSTTAGAKRVKKGSLVLEISALSGQTNKESEASSKASASAPSTSESSVHADPVQGKKFKDKANSQREPSGSGVPDSDLNFSDNEGQPEQPDPNPIPFLKRPSDGAGDGFRPFQYSTSQGQGIRTANHGEAENDFQGDWSESDAEFSPFARQLTITKAKRLIRRHTKKFRSGKGSSSQHRDSLASSPRETTAFESDSSSGSSPYEDFNEGNILSSREVP</sequence>
<feature type="compositionally biased region" description="Polar residues" evidence="1">
    <location>
        <begin position="492"/>
        <end position="502"/>
    </location>
</feature>
<organism evidence="3 4">
    <name type="scientific">Malus domestica</name>
    <name type="common">Apple</name>
    <name type="synonym">Pyrus malus</name>
    <dbReference type="NCBI Taxonomy" id="3750"/>
    <lineage>
        <taxon>Eukaryota</taxon>
        <taxon>Viridiplantae</taxon>
        <taxon>Streptophyta</taxon>
        <taxon>Embryophyta</taxon>
        <taxon>Tracheophyta</taxon>
        <taxon>Spermatophyta</taxon>
        <taxon>Magnoliopsida</taxon>
        <taxon>eudicotyledons</taxon>
        <taxon>Gunneridae</taxon>
        <taxon>Pentapetalae</taxon>
        <taxon>rosids</taxon>
        <taxon>fabids</taxon>
        <taxon>Rosales</taxon>
        <taxon>Rosaceae</taxon>
        <taxon>Amygdaloideae</taxon>
        <taxon>Maleae</taxon>
        <taxon>Malus</taxon>
    </lineage>
</organism>
<dbReference type="Pfam" id="PF10344">
    <property type="entry name" value="Hobbit"/>
    <property type="match status" value="1"/>
</dbReference>
<feature type="compositionally biased region" description="Acidic residues" evidence="1">
    <location>
        <begin position="510"/>
        <end position="522"/>
    </location>
</feature>
<feature type="compositionally biased region" description="Low complexity" evidence="1">
    <location>
        <begin position="412"/>
        <end position="426"/>
    </location>
</feature>
<dbReference type="AlphaFoldDB" id="A0A498J9X6"/>
<reference evidence="3 4" key="1">
    <citation type="submission" date="2018-10" db="EMBL/GenBank/DDBJ databases">
        <title>A high-quality apple genome assembly.</title>
        <authorList>
            <person name="Hu J."/>
        </authorList>
    </citation>
    <scope>NUCLEOTIDE SEQUENCE [LARGE SCALE GENOMIC DNA]</scope>
    <source>
        <strain evidence="4">cv. HFTH1</strain>
        <tissue evidence="3">Young leaf</tissue>
    </source>
</reference>
<feature type="transmembrane region" description="Helical" evidence="2">
    <location>
        <begin position="14"/>
        <end position="37"/>
    </location>
</feature>
<comment type="caution">
    <text evidence="3">The sequence shown here is derived from an EMBL/GenBank/DDBJ whole genome shotgun (WGS) entry which is preliminary data.</text>
</comment>
<dbReference type="STRING" id="3750.A0A498J9X6"/>
<evidence type="ECO:0000256" key="1">
    <source>
        <dbReference type="SAM" id="MobiDB-lite"/>
    </source>
</evidence>
<keyword evidence="2" id="KW-0812">Transmembrane</keyword>
<dbReference type="PANTHER" id="PTHR15678">
    <property type="entry name" value="ANTIGEN MLAA-22-RELATED"/>
    <property type="match status" value="1"/>
</dbReference>
<feature type="compositionally biased region" description="Basic residues" evidence="1">
    <location>
        <begin position="535"/>
        <end position="549"/>
    </location>
</feature>
<accession>A0A498J9X6</accession>
<gene>
    <name evidence="3" type="ORF">DVH24_033495</name>
</gene>
<keyword evidence="2" id="KW-1133">Transmembrane helix</keyword>
<evidence type="ECO:0000256" key="2">
    <source>
        <dbReference type="SAM" id="Phobius"/>
    </source>
</evidence>
<keyword evidence="4" id="KW-1185">Reference proteome</keyword>
<dbReference type="Proteomes" id="UP000290289">
    <property type="component" value="Chromosome 8"/>
</dbReference>
<protein>
    <submittedName>
        <fullName evidence="3">Uncharacterized protein</fullName>
    </submittedName>
</protein>
<dbReference type="PANTHER" id="PTHR15678:SF6">
    <property type="entry name" value="BRIDGE-LIKE LIPID TRANSFER PROTEIN FAMILY MEMBER 2"/>
    <property type="match status" value="1"/>
</dbReference>
<evidence type="ECO:0000313" key="3">
    <source>
        <dbReference type="EMBL" id="RXH92599.1"/>
    </source>
</evidence>
<feature type="transmembrane region" description="Helical" evidence="2">
    <location>
        <begin position="281"/>
        <end position="300"/>
    </location>
</feature>
<dbReference type="EMBL" id="RDQH01000334">
    <property type="protein sequence ID" value="RXH92599.1"/>
    <property type="molecule type" value="Genomic_DNA"/>
</dbReference>
<feature type="region of interest" description="Disordered" evidence="1">
    <location>
        <begin position="405"/>
        <end position="597"/>
    </location>
</feature>
<keyword evidence="2" id="KW-0472">Membrane</keyword>